<dbReference type="NCBIfam" id="TIGR01509">
    <property type="entry name" value="HAD-SF-IA-v3"/>
    <property type="match status" value="1"/>
</dbReference>
<sequence>MKAFLFDVDDTLYDQVQPFARTFYRLYPERNDIDIHKLFARSRVYSDEVFEDSCTGKITMEEMYIYRVQKALADFDIAISDEQALTFQKYYEEYQGKIEVSEQIQAMLQALSEKENVQLGVITNGPNEHQWDKVRALDLQRWIPEEHVFVSGEIGINKPQKEIFTYAENRMHLTAEDAYFIGDSPENDVAGAKNAGWHSIWFNRRKKTTVVGLEPEYCVTSEEELAELLQNICGA</sequence>
<comment type="cofactor">
    <cofactor evidence="1">
        <name>Mg(2+)</name>
        <dbReference type="ChEBI" id="CHEBI:18420"/>
    </cofactor>
</comment>
<dbReference type="InterPro" id="IPR023214">
    <property type="entry name" value="HAD_sf"/>
</dbReference>
<dbReference type="InterPro" id="IPR036412">
    <property type="entry name" value="HAD-like_sf"/>
</dbReference>
<dbReference type="InterPro" id="IPR051400">
    <property type="entry name" value="HAD-like_hydrolase"/>
</dbReference>
<dbReference type="PRINTS" id="PR00413">
    <property type="entry name" value="HADHALOGNASE"/>
</dbReference>
<dbReference type="PANTHER" id="PTHR46470">
    <property type="entry name" value="N-ACYLNEURAMINATE-9-PHOSPHATASE"/>
    <property type="match status" value="1"/>
</dbReference>
<dbReference type="Pfam" id="PF00702">
    <property type="entry name" value="Hydrolase"/>
    <property type="match status" value="1"/>
</dbReference>
<dbReference type="SFLD" id="SFLDG01129">
    <property type="entry name" value="C1.5:_HAD__Beta-PGM__Phosphata"/>
    <property type="match status" value="1"/>
</dbReference>
<gene>
    <name evidence="5" type="ORF">LG34_16460</name>
</gene>
<keyword evidence="6" id="KW-1185">Reference proteome</keyword>
<dbReference type="NCBIfam" id="TIGR01549">
    <property type="entry name" value="HAD-SF-IA-v1"/>
    <property type="match status" value="1"/>
</dbReference>
<dbReference type="Proteomes" id="UP000245288">
    <property type="component" value="Unassembled WGS sequence"/>
</dbReference>
<keyword evidence="3" id="KW-0378">Hydrolase</keyword>
<dbReference type="Gene3D" id="1.10.150.240">
    <property type="entry name" value="Putative phosphatase, domain 2"/>
    <property type="match status" value="1"/>
</dbReference>
<dbReference type="OrthoDB" id="9794086at2"/>
<dbReference type="GO" id="GO:0044281">
    <property type="term" value="P:small molecule metabolic process"/>
    <property type="evidence" value="ECO:0007669"/>
    <property type="project" value="UniProtKB-ARBA"/>
</dbReference>
<dbReference type="GO" id="GO:0046872">
    <property type="term" value="F:metal ion binding"/>
    <property type="evidence" value="ECO:0007669"/>
    <property type="project" value="UniProtKB-KW"/>
</dbReference>
<evidence type="ECO:0000256" key="2">
    <source>
        <dbReference type="ARBA" id="ARBA00022723"/>
    </source>
</evidence>
<evidence type="ECO:0000313" key="5">
    <source>
        <dbReference type="EMBL" id="PWE85348.1"/>
    </source>
</evidence>
<evidence type="ECO:0000256" key="4">
    <source>
        <dbReference type="ARBA" id="ARBA00022842"/>
    </source>
</evidence>
<protein>
    <recommendedName>
        <fullName evidence="7">HAD family hydrolase</fullName>
    </recommendedName>
</protein>
<evidence type="ECO:0000256" key="3">
    <source>
        <dbReference type="ARBA" id="ARBA00022801"/>
    </source>
</evidence>
<keyword evidence="2" id="KW-0479">Metal-binding</keyword>
<evidence type="ECO:0000256" key="1">
    <source>
        <dbReference type="ARBA" id="ARBA00001946"/>
    </source>
</evidence>
<dbReference type="InterPro" id="IPR006439">
    <property type="entry name" value="HAD-SF_hydro_IA"/>
</dbReference>
<dbReference type="RefSeq" id="WP_109216928.1">
    <property type="nucleotide sequence ID" value="NZ_CABMEW010000018.1"/>
</dbReference>
<proteinExistence type="predicted"/>
<dbReference type="GO" id="GO:0016791">
    <property type="term" value="F:phosphatase activity"/>
    <property type="evidence" value="ECO:0007669"/>
    <property type="project" value="TreeGrafter"/>
</dbReference>
<dbReference type="EMBL" id="JRFU01000217">
    <property type="protein sequence ID" value="PWE85348.1"/>
    <property type="molecule type" value="Genomic_DNA"/>
</dbReference>
<accession>A0A2V1JSD8</accession>
<name>A0A2V1JSD8_EUBRA</name>
<dbReference type="AlphaFoldDB" id="A0A2V1JSD8"/>
<evidence type="ECO:0008006" key="7">
    <source>
        <dbReference type="Google" id="ProtNLM"/>
    </source>
</evidence>
<organism evidence="5 6">
    <name type="scientific">Eubacterium ramulus</name>
    <dbReference type="NCBI Taxonomy" id="39490"/>
    <lineage>
        <taxon>Bacteria</taxon>
        <taxon>Bacillati</taxon>
        <taxon>Bacillota</taxon>
        <taxon>Clostridia</taxon>
        <taxon>Eubacteriales</taxon>
        <taxon>Eubacteriaceae</taxon>
        <taxon>Eubacterium</taxon>
    </lineage>
</organism>
<comment type="caution">
    <text evidence="5">The sequence shown here is derived from an EMBL/GenBank/DDBJ whole genome shotgun (WGS) entry which is preliminary data.</text>
</comment>
<dbReference type="SFLD" id="SFLDS00003">
    <property type="entry name" value="Haloacid_Dehalogenase"/>
    <property type="match status" value="1"/>
</dbReference>
<dbReference type="PANTHER" id="PTHR46470:SF2">
    <property type="entry name" value="GLYCERALDEHYDE 3-PHOSPHATE PHOSPHATASE"/>
    <property type="match status" value="1"/>
</dbReference>
<dbReference type="InterPro" id="IPR023198">
    <property type="entry name" value="PGP-like_dom2"/>
</dbReference>
<dbReference type="Gene3D" id="3.40.50.1000">
    <property type="entry name" value="HAD superfamily/HAD-like"/>
    <property type="match status" value="1"/>
</dbReference>
<dbReference type="SUPFAM" id="SSF56784">
    <property type="entry name" value="HAD-like"/>
    <property type="match status" value="1"/>
</dbReference>
<keyword evidence="4" id="KW-0460">Magnesium</keyword>
<reference evidence="5 6" key="1">
    <citation type="submission" date="2014-09" db="EMBL/GenBank/DDBJ databases">
        <title>Butyrate-producing bacteria isolated from human gut.</title>
        <authorList>
            <person name="Zhang Q."/>
            <person name="Zhao L."/>
        </authorList>
    </citation>
    <scope>NUCLEOTIDE SEQUENCE [LARGE SCALE GENOMIC DNA]</scope>
    <source>
        <strain evidence="5 6">21</strain>
    </source>
</reference>
<evidence type="ECO:0000313" key="6">
    <source>
        <dbReference type="Proteomes" id="UP000245288"/>
    </source>
</evidence>